<proteinExistence type="predicted"/>
<evidence type="ECO:0000259" key="1">
    <source>
        <dbReference type="Pfam" id="PF13649"/>
    </source>
</evidence>
<dbReference type="GO" id="GO:0008168">
    <property type="term" value="F:methyltransferase activity"/>
    <property type="evidence" value="ECO:0007669"/>
    <property type="project" value="UniProtKB-KW"/>
</dbReference>
<organism evidence="3 4">
    <name type="scientific">Virgisporangium aurantiacum</name>
    <dbReference type="NCBI Taxonomy" id="175570"/>
    <lineage>
        <taxon>Bacteria</taxon>
        <taxon>Bacillati</taxon>
        <taxon>Actinomycetota</taxon>
        <taxon>Actinomycetes</taxon>
        <taxon>Micromonosporales</taxon>
        <taxon>Micromonosporaceae</taxon>
        <taxon>Virgisporangium</taxon>
    </lineage>
</organism>
<dbReference type="InterPro" id="IPR041497">
    <property type="entry name" value="Thump-like"/>
</dbReference>
<reference evidence="3" key="1">
    <citation type="submission" date="2021-01" db="EMBL/GenBank/DDBJ databases">
        <title>Whole genome shotgun sequence of Virgisporangium aurantiacum NBRC 16421.</title>
        <authorList>
            <person name="Komaki H."/>
            <person name="Tamura T."/>
        </authorList>
    </citation>
    <scope>NUCLEOTIDE SEQUENCE</scope>
    <source>
        <strain evidence="3">NBRC 16421</strain>
    </source>
</reference>
<keyword evidence="3" id="KW-0489">Methyltransferase</keyword>
<dbReference type="CDD" id="cd02440">
    <property type="entry name" value="AdoMet_MTases"/>
    <property type="match status" value="1"/>
</dbReference>
<feature type="domain" description="Methyltransferase" evidence="1">
    <location>
        <begin position="94"/>
        <end position="157"/>
    </location>
</feature>
<dbReference type="InterPro" id="IPR041698">
    <property type="entry name" value="Methyltransf_25"/>
</dbReference>
<dbReference type="Gene3D" id="3.40.50.150">
    <property type="entry name" value="Vaccinia Virus protein VP39"/>
    <property type="match status" value="1"/>
</dbReference>
<evidence type="ECO:0000313" key="3">
    <source>
        <dbReference type="EMBL" id="GIJ58726.1"/>
    </source>
</evidence>
<comment type="caution">
    <text evidence="3">The sequence shown here is derived from an EMBL/GenBank/DDBJ whole genome shotgun (WGS) entry which is preliminary data.</text>
</comment>
<name>A0A8J3Z7A9_9ACTN</name>
<evidence type="ECO:0000259" key="2">
    <source>
        <dbReference type="Pfam" id="PF18096"/>
    </source>
</evidence>
<dbReference type="RefSeq" id="WP_203999932.1">
    <property type="nucleotide sequence ID" value="NZ_BOPG01000041.1"/>
</dbReference>
<dbReference type="AlphaFoldDB" id="A0A8J3Z7A9"/>
<dbReference type="Pfam" id="PF18096">
    <property type="entry name" value="Thump_like"/>
    <property type="match status" value="1"/>
</dbReference>
<dbReference type="EMBL" id="BOPG01000041">
    <property type="protein sequence ID" value="GIJ58726.1"/>
    <property type="molecule type" value="Genomic_DNA"/>
</dbReference>
<dbReference type="Proteomes" id="UP000612585">
    <property type="component" value="Unassembled WGS sequence"/>
</dbReference>
<dbReference type="InterPro" id="IPR029063">
    <property type="entry name" value="SAM-dependent_MTases_sf"/>
</dbReference>
<evidence type="ECO:0000313" key="4">
    <source>
        <dbReference type="Proteomes" id="UP000612585"/>
    </source>
</evidence>
<dbReference type="SUPFAM" id="SSF53335">
    <property type="entry name" value="S-adenosyl-L-methionine-dependent methyltransferases"/>
    <property type="match status" value="1"/>
</dbReference>
<gene>
    <name evidence="3" type="ORF">Vau01_062420</name>
</gene>
<dbReference type="Pfam" id="PF13649">
    <property type="entry name" value="Methyltransf_25"/>
    <property type="match status" value="1"/>
</dbReference>
<sequence length="382" mass="39116">MLDTAGFNAALAAAEKVVDRGPVGAATALRSAGVDPTLAAAALTQATLRRAAVGKFGAAAGSMFFTRTGLEQATRAPVSTARAARLARAGVTTVADLGCGIGADSRAFALAGLSVLAVEADPETAAVARANLRGLDATVVTGDATTVDLSAVDAALCDPARRTAGGRRVFSTAGLSPPWEFAVGLLARLPFAVLKLAPGIPHDLIPAGAEAGWVSVDGDLVEAALWSPSLAEVPRRATVFRAGTAHELTGPGTVQAPPGGVRRYVFDPDGAVTRAGLVAEFAETVDGVLADPQIAFVYADRPARTPFARCLEVVDEVPVATKKLRAALRAHGIGRLEIRKRGSAQDVEKLRHELRLSGDGSGVLLLTKIADRSAALLCRGGE</sequence>
<protein>
    <submittedName>
        <fullName evidence="3">Methyltransferase</fullName>
    </submittedName>
</protein>
<keyword evidence="4" id="KW-1185">Reference proteome</keyword>
<keyword evidence="3" id="KW-0808">Transferase</keyword>
<feature type="domain" description="THUMP-like" evidence="2">
    <location>
        <begin position="308"/>
        <end position="379"/>
    </location>
</feature>
<accession>A0A8J3Z7A9</accession>
<dbReference type="GO" id="GO:0032259">
    <property type="term" value="P:methylation"/>
    <property type="evidence" value="ECO:0007669"/>
    <property type="project" value="UniProtKB-KW"/>
</dbReference>